<dbReference type="GO" id="GO:0030170">
    <property type="term" value="F:pyridoxal phosphate binding"/>
    <property type="evidence" value="ECO:0007669"/>
    <property type="project" value="InterPro"/>
</dbReference>
<dbReference type="OrthoDB" id="9786134at2"/>
<dbReference type="RefSeq" id="WP_120974506.1">
    <property type="nucleotide sequence ID" value="NZ_RBZM01000002.1"/>
</dbReference>
<dbReference type="EMBL" id="RBZM01000002">
    <property type="protein sequence ID" value="RKP56890.1"/>
    <property type="molecule type" value="Genomic_DNA"/>
</dbReference>
<dbReference type="GO" id="GO:0003824">
    <property type="term" value="F:catalytic activity"/>
    <property type="evidence" value="ECO:0007669"/>
    <property type="project" value="InterPro"/>
</dbReference>
<keyword evidence="3" id="KW-1185">Reference proteome</keyword>
<dbReference type="InterPro" id="IPR011037">
    <property type="entry name" value="Pyrv_Knase-like_insert_dom_sf"/>
</dbReference>
<organism evidence="2 3">
    <name type="scientific">Cohnella endophytica</name>
    <dbReference type="NCBI Taxonomy" id="2419778"/>
    <lineage>
        <taxon>Bacteria</taxon>
        <taxon>Bacillati</taxon>
        <taxon>Bacillota</taxon>
        <taxon>Bacilli</taxon>
        <taxon>Bacillales</taxon>
        <taxon>Paenibacillaceae</taxon>
        <taxon>Cohnella</taxon>
    </lineage>
</organism>
<dbReference type="Gene3D" id="2.40.33.20">
    <property type="entry name" value="PK beta-barrel domain-like"/>
    <property type="match status" value="1"/>
</dbReference>
<accession>A0A494Y4D0</accession>
<proteinExistence type="predicted"/>
<sequence>MEQLTVESVFPVLSVNVGKVWTGTYKGKEAASGITKKPVEHSICVTELGLAGDEQADLVHHGGPDKAICVYIYDHYAHWERMLNHSLPYGAFGENLTVSGMSERDIHIGDIFRIGSVVAQVSQPRQPCWKLAMKWGLDELPLLVTETGATGFYFRVLEPGKIEIGDDLQLAQVHSARLTVDEANRVMHKDKTDEEGIRRLLDVAELSASWVKTLTSRLNRLQEK</sequence>
<dbReference type="PANTHER" id="PTHR30212">
    <property type="entry name" value="PROTEIN YIIM"/>
    <property type="match status" value="1"/>
</dbReference>
<protein>
    <submittedName>
        <fullName evidence="2">MOSC domain-containing protein</fullName>
    </submittedName>
</protein>
<gene>
    <name evidence="2" type="ORF">D7Z26_02560</name>
</gene>
<dbReference type="PANTHER" id="PTHR30212:SF4">
    <property type="entry name" value="MOSC DOMAIN-CONTAINING PROTEIN"/>
    <property type="match status" value="1"/>
</dbReference>
<evidence type="ECO:0000313" key="3">
    <source>
        <dbReference type="Proteomes" id="UP000282076"/>
    </source>
</evidence>
<dbReference type="Pfam" id="PF03475">
    <property type="entry name" value="YiiM_3-alpha"/>
    <property type="match status" value="1"/>
</dbReference>
<dbReference type="InterPro" id="IPR005163">
    <property type="entry name" value="Tri_helical_YiiM-like"/>
</dbReference>
<dbReference type="InterPro" id="IPR005302">
    <property type="entry name" value="MoCF_Sase_C"/>
</dbReference>
<dbReference type="PROSITE" id="PS51340">
    <property type="entry name" value="MOSC"/>
    <property type="match status" value="1"/>
</dbReference>
<dbReference type="SUPFAM" id="SSF50800">
    <property type="entry name" value="PK beta-barrel domain-like"/>
    <property type="match status" value="1"/>
</dbReference>
<dbReference type="Pfam" id="PF03473">
    <property type="entry name" value="MOSC"/>
    <property type="match status" value="1"/>
</dbReference>
<evidence type="ECO:0000313" key="2">
    <source>
        <dbReference type="EMBL" id="RKP56890.1"/>
    </source>
</evidence>
<dbReference type="Proteomes" id="UP000282076">
    <property type="component" value="Unassembled WGS sequence"/>
</dbReference>
<evidence type="ECO:0000259" key="1">
    <source>
        <dbReference type="PROSITE" id="PS51340"/>
    </source>
</evidence>
<dbReference type="InterPro" id="IPR052353">
    <property type="entry name" value="Benzoxazolinone_Detox_Enz"/>
</dbReference>
<name>A0A494Y4D0_9BACL</name>
<feature type="domain" description="MOSC" evidence="1">
    <location>
        <begin position="37"/>
        <end position="171"/>
    </location>
</feature>
<comment type="caution">
    <text evidence="2">The sequence shown here is derived from an EMBL/GenBank/DDBJ whole genome shotgun (WGS) entry which is preliminary data.</text>
</comment>
<dbReference type="AlphaFoldDB" id="A0A494Y4D0"/>
<dbReference type="GO" id="GO:0030151">
    <property type="term" value="F:molybdenum ion binding"/>
    <property type="evidence" value="ECO:0007669"/>
    <property type="project" value="InterPro"/>
</dbReference>
<reference evidence="2 3" key="1">
    <citation type="submission" date="2018-10" db="EMBL/GenBank/DDBJ databases">
        <title>Cohnella sp. M2MS4P-1, whole genome shotgun sequence.</title>
        <authorList>
            <person name="Tuo L."/>
        </authorList>
    </citation>
    <scope>NUCLEOTIDE SEQUENCE [LARGE SCALE GENOMIC DNA]</scope>
    <source>
        <strain evidence="2 3">M2MS4P-1</strain>
    </source>
</reference>